<comment type="caution">
    <text evidence="8">The sequence shown here is derived from an EMBL/GenBank/DDBJ whole genome shotgun (WGS) entry which is preliminary data.</text>
</comment>
<evidence type="ECO:0000256" key="2">
    <source>
        <dbReference type="ARBA" id="ARBA00022730"/>
    </source>
</evidence>
<dbReference type="GO" id="GO:0005840">
    <property type="term" value="C:ribosome"/>
    <property type="evidence" value="ECO:0007669"/>
    <property type="project" value="UniProtKB-KW"/>
</dbReference>
<evidence type="ECO:0000256" key="7">
    <source>
        <dbReference type="HAMAP-Rule" id="MF_00500"/>
    </source>
</evidence>
<name>A0ABU5U5D9_9CYAN</name>
<comment type="similarity">
    <text evidence="1 7">Belongs to the bacterial ribosomal protein bS20 family.</text>
</comment>
<dbReference type="RefSeq" id="WP_323224955.1">
    <property type="nucleotide sequence ID" value="NZ_JAYGHT010000147.1"/>
</dbReference>
<evidence type="ECO:0000256" key="3">
    <source>
        <dbReference type="ARBA" id="ARBA00022884"/>
    </source>
</evidence>
<keyword evidence="5 7" id="KW-0687">Ribonucleoprotein</keyword>
<dbReference type="HAMAP" id="MF_00500">
    <property type="entry name" value="Ribosomal_bS20"/>
    <property type="match status" value="1"/>
</dbReference>
<dbReference type="PANTHER" id="PTHR33398">
    <property type="entry name" value="30S RIBOSOMAL PROTEIN S20"/>
    <property type="match status" value="1"/>
</dbReference>
<dbReference type="Proteomes" id="UP001301728">
    <property type="component" value="Unassembled WGS sequence"/>
</dbReference>
<organism evidence="8 9">
    <name type="scientific">Limnoraphis robusta CCNP1315</name>
    <dbReference type="NCBI Taxonomy" id="3110306"/>
    <lineage>
        <taxon>Bacteria</taxon>
        <taxon>Bacillati</taxon>
        <taxon>Cyanobacteriota</taxon>
        <taxon>Cyanophyceae</taxon>
        <taxon>Oscillatoriophycideae</taxon>
        <taxon>Oscillatoriales</taxon>
        <taxon>Sirenicapillariaceae</taxon>
        <taxon>Limnoraphis</taxon>
    </lineage>
</organism>
<dbReference type="Pfam" id="PF01649">
    <property type="entry name" value="Ribosomal_S20p"/>
    <property type="match status" value="1"/>
</dbReference>
<accession>A0ABU5U5D9</accession>
<proteinExistence type="inferred from homology"/>
<evidence type="ECO:0000256" key="6">
    <source>
        <dbReference type="ARBA" id="ARBA00035136"/>
    </source>
</evidence>
<evidence type="ECO:0000256" key="1">
    <source>
        <dbReference type="ARBA" id="ARBA00007634"/>
    </source>
</evidence>
<dbReference type="PANTHER" id="PTHR33398:SF1">
    <property type="entry name" value="SMALL RIBOSOMAL SUBUNIT PROTEIN BS20C"/>
    <property type="match status" value="1"/>
</dbReference>
<evidence type="ECO:0000256" key="5">
    <source>
        <dbReference type="ARBA" id="ARBA00023274"/>
    </source>
</evidence>
<gene>
    <name evidence="7 8" type="primary">rpsT</name>
    <name evidence="7" type="synonym">rps20</name>
    <name evidence="8" type="ORF">VB854_24680</name>
</gene>
<reference evidence="8 9" key="1">
    <citation type="submission" date="2023-12" db="EMBL/GenBank/DDBJ databases">
        <title>Baltic Sea Cyanobacteria.</title>
        <authorList>
            <person name="Delbaje E."/>
            <person name="Fewer D.P."/>
            <person name="Shishido T.K."/>
        </authorList>
    </citation>
    <scope>NUCLEOTIDE SEQUENCE [LARGE SCALE GENOMIC DNA]</scope>
    <source>
        <strain evidence="8 9">CCNP 1315</strain>
    </source>
</reference>
<keyword evidence="4 7" id="KW-0689">Ribosomal protein</keyword>
<dbReference type="InterPro" id="IPR036510">
    <property type="entry name" value="Ribosomal_bS20_sf"/>
</dbReference>
<evidence type="ECO:0000313" key="9">
    <source>
        <dbReference type="Proteomes" id="UP001301728"/>
    </source>
</evidence>
<sequence length="104" mass="11734">MANIKSAIKRIEVAERNRLRNKSYKSAVKTLMKNYFAAVEKYASNPNEDNLTEVNQRMAAAYSKIDKAVKHRVLHRNNGAHKKARLAKALKPYFSTPEAQASAS</sequence>
<dbReference type="EMBL" id="JAYGHT010000147">
    <property type="protein sequence ID" value="MEA5522141.1"/>
    <property type="molecule type" value="Genomic_DNA"/>
</dbReference>
<dbReference type="NCBIfam" id="TIGR00029">
    <property type="entry name" value="S20"/>
    <property type="match status" value="1"/>
</dbReference>
<dbReference type="InterPro" id="IPR002583">
    <property type="entry name" value="Ribosomal_bS20"/>
</dbReference>
<protein>
    <recommendedName>
        <fullName evidence="6 7">Small ribosomal subunit protein bS20</fullName>
    </recommendedName>
</protein>
<keyword evidence="3 7" id="KW-0694">RNA-binding</keyword>
<keyword evidence="9" id="KW-1185">Reference proteome</keyword>
<evidence type="ECO:0000256" key="4">
    <source>
        <dbReference type="ARBA" id="ARBA00022980"/>
    </source>
</evidence>
<keyword evidence="2 7" id="KW-0699">rRNA-binding</keyword>
<dbReference type="SUPFAM" id="SSF46992">
    <property type="entry name" value="Ribosomal protein S20"/>
    <property type="match status" value="1"/>
</dbReference>
<evidence type="ECO:0000313" key="8">
    <source>
        <dbReference type="EMBL" id="MEA5522141.1"/>
    </source>
</evidence>
<dbReference type="Gene3D" id="1.20.58.110">
    <property type="entry name" value="Ribosomal protein S20"/>
    <property type="match status" value="1"/>
</dbReference>
<comment type="function">
    <text evidence="7">Binds directly to 16S ribosomal RNA.</text>
</comment>